<organism evidence="2 3">
    <name type="scientific">Piromyces finnis</name>
    <dbReference type="NCBI Taxonomy" id="1754191"/>
    <lineage>
        <taxon>Eukaryota</taxon>
        <taxon>Fungi</taxon>
        <taxon>Fungi incertae sedis</taxon>
        <taxon>Chytridiomycota</taxon>
        <taxon>Chytridiomycota incertae sedis</taxon>
        <taxon>Neocallimastigomycetes</taxon>
        <taxon>Neocallimastigales</taxon>
        <taxon>Neocallimastigaceae</taxon>
        <taxon>Piromyces</taxon>
    </lineage>
</organism>
<proteinExistence type="predicted"/>
<dbReference type="Proteomes" id="UP000193719">
    <property type="component" value="Unassembled WGS sequence"/>
</dbReference>
<reference evidence="2 3" key="2">
    <citation type="submission" date="2016-08" db="EMBL/GenBank/DDBJ databases">
        <title>Pervasive Adenine N6-methylation of Active Genes in Fungi.</title>
        <authorList>
            <consortium name="DOE Joint Genome Institute"/>
            <person name="Mondo S.J."/>
            <person name="Dannebaum R.O."/>
            <person name="Kuo R.C."/>
            <person name="Labutti K."/>
            <person name="Haridas S."/>
            <person name="Kuo A."/>
            <person name="Salamov A."/>
            <person name="Ahrendt S.R."/>
            <person name="Lipzen A."/>
            <person name="Sullivan W."/>
            <person name="Andreopoulos W.B."/>
            <person name="Clum A."/>
            <person name="Lindquist E."/>
            <person name="Daum C."/>
            <person name="Ramamoorthy G.K."/>
            <person name="Gryganskyi A."/>
            <person name="Culley D."/>
            <person name="Magnuson J.K."/>
            <person name="James T.Y."/>
            <person name="O'Malley M.A."/>
            <person name="Stajich J.E."/>
            <person name="Spatafora J.W."/>
            <person name="Visel A."/>
            <person name="Grigoriev I.V."/>
        </authorList>
    </citation>
    <scope>NUCLEOTIDE SEQUENCE [LARGE SCALE GENOMIC DNA]</scope>
    <source>
        <strain evidence="3">finn</strain>
    </source>
</reference>
<dbReference type="Pfam" id="PF14469">
    <property type="entry name" value="AKAP28"/>
    <property type="match status" value="1"/>
</dbReference>
<feature type="compositionally biased region" description="Basic and acidic residues" evidence="1">
    <location>
        <begin position="279"/>
        <end position="293"/>
    </location>
</feature>
<reference evidence="2 3" key="1">
    <citation type="submission" date="2016-08" db="EMBL/GenBank/DDBJ databases">
        <title>Genomes of anaerobic fungi encode conserved fungal cellulosomes for biomass hydrolysis.</title>
        <authorList>
            <consortium name="DOE Joint Genome Institute"/>
            <person name="Haitjema C.H."/>
            <person name="Gilmore S.P."/>
            <person name="Henske J.K."/>
            <person name="Solomon K.V."/>
            <person name="De Groot R."/>
            <person name="Kuo A."/>
            <person name="Mondo S.J."/>
            <person name="Salamov A.A."/>
            <person name="Labutti K."/>
            <person name="Zhao Z."/>
            <person name="Chiniquy J."/>
            <person name="Barry K."/>
            <person name="Brewer H.M."/>
            <person name="Purvine S.O."/>
            <person name="Wright A.T."/>
            <person name="Boxma B."/>
            <person name="Van Alen T."/>
            <person name="Hackstein J.H."/>
            <person name="Baker S.E."/>
            <person name="Grigoriev I.V."/>
            <person name="O'Malley M.A."/>
        </authorList>
    </citation>
    <scope>NUCLEOTIDE SEQUENCE [LARGE SCALE GENOMIC DNA]</scope>
    <source>
        <strain evidence="3">finn</strain>
    </source>
</reference>
<feature type="compositionally biased region" description="Basic and acidic residues" evidence="1">
    <location>
        <begin position="227"/>
        <end position="243"/>
    </location>
</feature>
<dbReference type="AlphaFoldDB" id="A0A1Y1V153"/>
<evidence type="ECO:0000313" key="2">
    <source>
        <dbReference type="EMBL" id="ORX44368.1"/>
    </source>
</evidence>
<feature type="region of interest" description="Disordered" evidence="1">
    <location>
        <begin position="212"/>
        <end position="312"/>
    </location>
</feature>
<sequence>MEFHDKYDSELRDEDIIPFTTEALDIVETVISFFCDCLNKDNPKLITLTNGKLSPKKEDINLHPSLDGDPTEKICQKTSLYKNATVFQYDKTKNTEMINNNLNTSFDDCIQDTEKIINKIENEFQNKQKYNDTLILSSDSEEEEEDIISQYSIAKKDETEIIIGKNEKEYKKNNEVNSHDEALVKNLETTPKEKDSLNKSQTLSILKEKKESQIVEEAEDANSLDFPLEKIENHSNKAEREVGEEFVEENDKDPDDNFNVNDSVKEINEEFNENSSKSSSKEQLSKNSEKEIEASDVNGNNGNEGDNEIESEKDNVEYIEQKIMTTPIINNEEMSSKSSSHSSLDGYYLKNAQFLHDSNDNINFIPLQEKERSNRIRWKYHIKHHSTNKKLKCSNFLIYWSQPSKINPVPKATAEMWMNYYHTTNSGRNDATITYRFNGYYNTHEINVNRFMKEYKKYISNPYIEITKEKFPTLYTPLVLNPKKWLPELIRSKLLISNDIMNKVLVN</sequence>
<accession>A0A1Y1V153</accession>
<evidence type="ECO:0000313" key="3">
    <source>
        <dbReference type="Proteomes" id="UP000193719"/>
    </source>
</evidence>
<dbReference type="InterPro" id="IPR025663">
    <property type="entry name" value="AKAP_28"/>
</dbReference>
<dbReference type="OrthoDB" id="2149459at2759"/>
<evidence type="ECO:0000256" key="1">
    <source>
        <dbReference type="SAM" id="MobiDB-lite"/>
    </source>
</evidence>
<comment type="caution">
    <text evidence="2">The sequence shown here is derived from an EMBL/GenBank/DDBJ whole genome shotgun (WGS) entry which is preliminary data.</text>
</comment>
<feature type="compositionally biased region" description="Acidic residues" evidence="1">
    <location>
        <begin position="244"/>
        <end position="256"/>
    </location>
</feature>
<dbReference type="EMBL" id="MCFH01000046">
    <property type="protein sequence ID" value="ORX44368.1"/>
    <property type="molecule type" value="Genomic_DNA"/>
</dbReference>
<name>A0A1Y1V153_9FUNG</name>
<keyword evidence="3" id="KW-1185">Reference proteome</keyword>
<protein>
    <submittedName>
        <fullName evidence="2">Uncharacterized protein</fullName>
    </submittedName>
</protein>
<gene>
    <name evidence="2" type="ORF">BCR36DRAFT_359905</name>
</gene>